<protein>
    <submittedName>
        <fullName evidence="3">Uncharacterized oxidoreductase ydgJ (EC)</fullName>
        <ecNumber evidence="3">1.-.-.-</ecNumber>
    </submittedName>
</protein>
<dbReference type="PANTHER" id="PTHR43708">
    <property type="entry name" value="CONSERVED EXPRESSED OXIDOREDUCTASE (EUROFUNG)"/>
    <property type="match status" value="1"/>
</dbReference>
<keyword evidence="3" id="KW-0560">Oxidoreductase</keyword>
<dbReference type="AlphaFoldDB" id="A0A6J4Q385"/>
<evidence type="ECO:0000259" key="1">
    <source>
        <dbReference type="Pfam" id="PF01408"/>
    </source>
</evidence>
<dbReference type="InterPro" id="IPR036291">
    <property type="entry name" value="NAD(P)-bd_dom_sf"/>
</dbReference>
<dbReference type="InterPro" id="IPR000683">
    <property type="entry name" value="Gfo/Idh/MocA-like_OxRdtase_N"/>
</dbReference>
<name>A0A6J4Q385_9RHOB</name>
<dbReference type="SUPFAM" id="SSF55347">
    <property type="entry name" value="Glyceraldehyde-3-phosphate dehydrogenase-like, C-terminal domain"/>
    <property type="match status" value="1"/>
</dbReference>
<feature type="domain" description="Gfo/Idh/MocA-like oxidoreductase N-terminal" evidence="1">
    <location>
        <begin position="12"/>
        <end position="127"/>
    </location>
</feature>
<dbReference type="InterPro" id="IPR051317">
    <property type="entry name" value="Gfo/Idh/MocA_oxidoreduct"/>
</dbReference>
<dbReference type="Gene3D" id="3.30.360.10">
    <property type="entry name" value="Dihydrodipicolinate Reductase, domain 2"/>
    <property type="match status" value="1"/>
</dbReference>
<dbReference type="InterPro" id="IPR055170">
    <property type="entry name" value="GFO_IDH_MocA-like_dom"/>
</dbReference>
<dbReference type="EMBL" id="CADCUU010000441">
    <property type="protein sequence ID" value="CAA9431861.1"/>
    <property type="molecule type" value="Genomic_DNA"/>
</dbReference>
<dbReference type="GO" id="GO:0016491">
    <property type="term" value="F:oxidoreductase activity"/>
    <property type="evidence" value="ECO:0007669"/>
    <property type="project" value="UniProtKB-KW"/>
</dbReference>
<organism evidence="3">
    <name type="scientific">uncultured Rubellimicrobium sp</name>
    <dbReference type="NCBI Taxonomy" id="543078"/>
    <lineage>
        <taxon>Bacteria</taxon>
        <taxon>Pseudomonadati</taxon>
        <taxon>Pseudomonadota</taxon>
        <taxon>Alphaproteobacteria</taxon>
        <taxon>Rhodobacterales</taxon>
        <taxon>Roseobacteraceae</taxon>
        <taxon>Rubellimicrobium</taxon>
        <taxon>environmental samples</taxon>
    </lineage>
</organism>
<proteinExistence type="predicted"/>
<dbReference type="PANTHER" id="PTHR43708:SF8">
    <property type="entry name" value="OXIDOREDUCTASE"/>
    <property type="match status" value="1"/>
</dbReference>
<gene>
    <name evidence="3" type="ORF">AVDCRST_MAG15-3128</name>
</gene>
<sequence length="357" mass="39786">MLIEGKGMEELRGALIGAGFFARNHMQAWRDLASEGARIAGVCDLDPARAQTMAEEFGAEPFTDPVRMLDVLSPNFVDIATTPPSHRALIELCAPRTRLVICQKPIADSHSDAAAMVEACERAGVPFLIHENFRWQRPFMRLQELLREGAIGTPRFMHLSFRHRWDVYAGQPYLATVPRLAIMDMGVHLFDLLRLFLGEAEAINCETQRRNPQVAGEDGFTALTRHEGGAVGVTDCSFHTLRRPEPFPQTMTRLEGDEGTLELLEDYRLLIHDAQGRREEDVEPSVPAWGEKPWHVVQDSVRNFERHALQVLRGEAAPQPSGADNLRTLELCLAAYESAATGRRVELGTFVLGEVAA</sequence>
<accession>A0A6J4Q385</accession>
<reference evidence="3" key="1">
    <citation type="submission" date="2020-02" db="EMBL/GenBank/DDBJ databases">
        <authorList>
            <person name="Meier V. D."/>
        </authorList>
    </citation>
    <scope>NUCLEOTIDE SEQUENCE</scope>
    <source>
        <strain evidence="3">AVDCRST_MAG15</strain>
    </source>
</reference>
<evidence type="ECO:0000259" key="2">
    <source>
        <dbReference type="Pfam" id="PF22725"/>
    </source>
</evidence>
<evidence type="ECO:0000313" key="3">
    <source>
        <dbReference type="EMBL" id="CAA9431861.1"/>
    </source>
</evidence>
<dbReference type="GO" id="GO:0000166">
    <property type="term" value="F:nucleotide binding"/>
    <property type="evidence" value="ECO:0007669"/>
    <property type="project" value="InterPro"/>
</dbReference>
<dbReference type="Pfam" id="PF01408">
    <property type="entry name" value="GFO_IDH_MocA"/>
    <property type="match status" value="1"/>
</dbReference>
<dbReference type="Pfam" id="PF22725">
    <property type="entry name" value="GFO_IDH_MocA_C3"/>
    <property type="match status" value="1"/>
</dbReference>
<feature type="domain" description="GFO/IDH/MocA-like oxidoreductase" evidence="2">
    <location>
        <begin position="139"/>
        <end position="262"/>
    </location>
</feature>
<dbReference type="EC" id="1.-.-.-" evidence="3"/>
<dbReference type="Gene3D" id="3.40.50.720">
    <property type="entry name" value="NAD(P)-binding Rossmann-like Domain"/>
    <property type="match status" value="1"/>
</dbReference>
<dbReference type="SUPFAM" id="SSF51735">
    <property type="entry name" value="NAD(P)-binding Rossmann-fold domains"/>
    <property type="match status" value="1"/>
</dbReference>